<organism evidence="1">
    <name type="scientific">Tetraodon nigroviridis</name>
    <name type="common">Spotted green pufferfish</name>
    <name type="synonym">Chelonodon nigroviridis</name>
    <dbReference type="NCBI Taxonomy" id="99883"/>
    <lineage>
        <taxon>Eukaryota</taxon>
        <taxon>Metazoa</taxon>
        <taxon>Chordata</taxon>
        <taxon>Craniata</taxon>
        <taxon>Vertebrata</taxon>
        <taxon>Euteleostomi</taxon>
        <taxon>Actinopterygii</taxon>
        <taxon>Neopterygii</taxon>
        <taxon>Teleostei</taxon>
        <taxon>Neoteleostei</taxon>
        <taxon>Acanthomorphata</taxon>
        <taxon>Eupercaria</taxon>
        <taxon>Tetraodontiformes</taxon>
        <taxon>Tetradontoidea</taxon>
        <taxon>Tetraodontidae</taxon>
        <taxon>Tetraodon</taxon>
    </lineage>
</organism>
<gene>
    <name evidence="1" type="ORF">GSTENG00030214001</name>
</gene>
<reference evidence="1" key="1">
    <citation type="journal article" date="2004" name="Nature">
        <title>Genome duplication in the teleost fish Tetraodon nigroviridis reveals the early vertebrate proto-karyotype.</title>
        <authorList>
            <person name="Jaillon O."/>
            <person name="Aury J.-M."/>
            <person name="Brunet F."/>
            <person name="Petit J.-L."/>
            <person name="Stange-Thomann N."/>
            <person name="Mauceli E."/>
            <person name="Bouneau L."/>
            <person name="Fischer C."/>
            <person name="Ozouf-Costaz C."/>
            <person name="Bernot A."/>
            <person name="Nicaud S."/>
            <person name="Jaffe D."/>
            <person name="Fisher S."/>
            <person name="Lutfalla G."/>
            <person name="Dossat C."/>
            <person name="Segurens B."/>
            <person name="Dasilva C."/>
            <person name="Salanoubat M."/>
            <person name="Levy M."/>
            <person name="Boudet N."/>
            <person name="Castellano S."/>
            <person name="Anthouard V."/>
            <person name="Jubin C."/>
            <person name="Castelli V."/>
            <person name="Katinka M."/>
            <person name="Vacherie B."/>
            <person name="Biemont C."/>
            <person name="Skalli Z."/>
            <person name="Cattolico L."/>
            <person name="Poulain J."/>
            <person name="De Berardinis V."/>
            <person name="Cruaud C."/>
            <person name="Duprat S."/>
            <person name="Brottier P."/>
            <person name="Coutanceau J.-P."/>
            <person name="Gouzy J."/>
            <person name="Parra G."/>
            <person name="Lardier G."/>
            <person name="Chapple C."/>
            <person name="McKernan K.J."/>
            <person name="McEwan P."/>
            <person name="Bosak S."/>
            <person name="Kellis M."/>
            <person name="Volff J.-N."/>
            <person name="Guigo R."/>
            <person name="Zody M.C."/>
            <person name="Mesirov J."/>
            <person name="Lindblad-Toh K."/>
            <person name="Birren B."/>
            <person name="Nusbaum C."/>
            <person name="Kahn D."/>
            <person name="Robinson-Rechavi M."/>
            <person name="Laudet V."/>
            <person name="Schachter V."/>
            <person name="Quetier F."/>
            <person name="Saurin W."/>
            <person name="Scarpelli C."/>
            <person name="Wincker P."/>
            <person name="Lander E.S."/>
            <person name="Weissenbach J."/>
            <person name="Roest Crollius H."/>
        </authorList>
    </citation>
    <scope>NUCLEOTIDE SEQUENCE [LARGE SCALE GENOMIC DNA]</scope>
</reference>
<dbReference type="KEGG" id="tng:GSTEN00030214G001"/>
<sequence length="112" mass="12020">MPTSGPGLMSLAAVCVLESAETEAEGGHRQRLLTWTSALKGSVWTCHGMERSRLGLLSTGGLVDQSELRSGPARRRHSADLLFRGYSSPVDLKTIELSCLRSQGCDCKEVAS</sequence>
<evidence type="ECO:0000313" key="1">
    <source>
        <dbReference type="EMBL" id="CAG09049.1"/>
    </source>
</evidence>
<name>Q4RRD3_TETNG</name>
<dbReference type="AlphaFoldDB" id="Q4RRD3"/>
<proteinExistence type="predicted"/>
<dbReference type="EMBL" id="CAAE01015002">
    <property type="protein sequence ID" value="CAG09049.1"/>
    <property type="molecule type" value="Genomic_DNA"/>
</dbReference>
<comment type="caution">
    <text evidence="1">The sequence shown here is derived from an EMBL/GenBank/DDBJ whole genome shotgun (WGS) entry which is preliminary data.</text>
</comment>
<protein>
    <submittedName>
        <fullName evidence="1">(spotted green pufferfish) hypothetical protein</fullName>
    </submittedName>
</protein>
<accession>Q4RRD3</accession>
<reference evidence="1" key="2">
    <citation type="submission" date="2004-02" db="EMBL/GenBank/DDBJ databases">
        <authorList>
            <consortium name="Genoscope"/>
            <consortium name="Whitehead Institute Centre for Genome Research"/>
        </authorList>
    </citation>
    <scope>NUCLEOTIDE SEQUENCE</scope>
</reference>